<dbReference type="AlphaFoldDB" id="A0A6A5YFI2"/>
<dbReference type="OrthoDB" id="2544694at2759"/>
<reference evidence="1" key="1">
    <citation type="journal article" date="2020" name="Stud. Mycol.">
        <title>101 Dothideomycetes genomes: a test case for predicting lifestyles and emergence of pathogens.</title>
        <authorList>
            <person name="Haridas S."/>
            <person name="Albert R."/>
            <person name="Binder M."/>
            <person name="Bloem J."/>
            <person name="Labutti K."/>
            <person name="Salamov A."/>
            <person name="Andreopoulos B."/>
            <person name="Baker S."/>
            <person name="Barry K."/>
            <person name="Bills G."/>
            <person name="Bluhm B."/>
            <person name="Cannon C."/>
            <person name="Castanera R."/>
            <person name="Culley D."/>
            <person name="Daum C."/>
            <person name="Ezra D."/>
            <person name="Gonzalez J."/>
            <person name="Henrissat B."/>
            <person name="Kuo A."/>
            <person name="Liang C."/>
            <person name="Lipzen A."/>
            <person name="Lutzoni F."/>
            <person name="Magnuson J."/>
            <person name="Mondo S."/>
            <person name="Nolan M."/>
            <person name="Ohm R."/>
            <person name="Pangilinan J."/>
            <person name="Park H.-J."/>
            <person name="Ramirez L."/>
            <person name="Alfaro M."/>
            <person name="Sun H."/>
            <person name="Tritt A."/>
            <person name="Yoshinaga Y."/>
            <person name="Zwiers L.-H."/>
            <person name="Turgeon B."/>
            <person name="Goodwin S."/>
            <person name="Spatafora J."/>
            <person name="Crous P."/>
            <person name="Grigoriev I."/>
        </authorList>
    </citation>
    <scope>NUCLEOTIDE SEQUENCE</scope>
    <source>
        <strain evidence="1">CBS 627.86</strain>
    </source>
</reference>
<evidence type="ECO:0000313" key="2">
    <source>
        <dbReference type="Proteomes" id="UP000799770"/>
    </source>
</evidence>
<gene>
    <name evidence="1" type="ORF">BDV96DRAFT_655287</name>
</gene>
<keyword evidence="2" id="KW-1185">Reference proteome</keyword>
<dbReference type="Gene3D" id="2.40.160.20">
    <property type="match status" value="1"/>
</dbReference>
<dbReference type="Proteomes" id="UP000799770">
    <property type="component" value="Unassembled WGS sequence"/>
</dbReference>
<dbReference type="EMBL" id="ML977371">
    <property type="protein sequence ID" value="KAF2105815.1"/>
    <property type="molecule type" value="Genomic_DNA"/>
</dbReference>
<dbReference type="Pfam" id="PF11578">
    <property type="entry name" value="DUF3237"/>
    <property type="match status" value="1"/>
</dbReference>
<dbReference type="PANTHER" id="PTHR37315:SF1">
    <property type="entry name" value="UPF0311 PROTEIN BLR7842"/>
    <property type="match status" value="1"/>
</dbReference>
<proteinExistence type="predicted"/>
<accession>A0A6A5YFI2</accession>
<protein>
    <submittedName>
        <fullName evidence="1">Uncharacterized protein</fullName>
    </submittedName>
</protein>
<dbReference type="PANTHER" id="PTHR37315">
    <property type="entry name" value="UPF0311 PROTEIN BLR7842"/>
    <property type="match status" value="1"/>
</dbReference>
<evidence type="ECO:0000313" key="1">
    <source>
        <dbReference type="EMBL" id="KAF2105815.1"/>
    </source>
</evidence>
<organism evidence="1 2">
    <name type="scientific">Lophiotrema nucula</name>
    <dbReference type="NCBI Taxonomy" id="690887"/>
    <lineage>
        <taxon>Eukaryota</taxon>
        <taxon>Fungi</taxon>
        <taxon>Dikarya</taxon>
        <taxon>Ascomycota</taxon>
        <taxon>Pezizomycotina</taxon>
        <taxon>Dothideomycetes</taxon>
        <taxon>Pleosporomycetidae</taxon>
        <taxon>Pleosporales</taxon>
        <taxon>Lophiotremataceae</taxon>
        <taxon>Lophiotrema</taxon>
    </lineage>
</organism>
<dbReference type="InterPro" id="IPR020915">
    <property type="entry name" value="UPF0311"/>
</dbReference>
<sequence length="166" mass="18443">MTTPKLDYHFTLRGYTTISLLLPSIKSGPTRLIASVTHGFLSGKGLEAEILPGGADWSLVDQTSKISHLNVRVQAKLPNGKGVYIQYRGVLHIDVAAEKILSGDTEAQTTEFGEHTWFVTPRFETNSEEWKWIENEVWVGQGRLVVDGEGEGGGRAVEYRIFRVVN</sequence>
<name>A0A6A5YFI2_9PLEO</name>